<organism evidence="2 3">
    <name type="scientific">Corticicoccus populi</name>
    <dbReference type="NCBI Taxonomy" id="1812821"/>
    <lineage>
        <taxon>Bacteria</taxon>
        <taxon>Bacillati</taxon>
        <taxon>Bacillota</taxon>
        <taxon>Bacilli</taxon>
        <taxon>Bacillales</taxon>
        <taxon>Staphylococcaceae</taxon>
        <taxon>Corticicoccus</taxon>
    </lineage>
</organism>
<evidence type="ECO:0000313" key="2">
    <source>
        <dbReference type="EMBL" id="MFD2830393.1"/>
    </source>
</evidence>
<comment type="caution">
    <text evidence="2">The sequence shown here is derived from an EMBL/GenBank/DDBJ whole genome shotgun (WGS) entry which is preliminary data.</text>
</comment>
<gene>
    <name evidence="2" type="ORF">ACFSX4_07895</name>
</gene>
<sequence length="191" mass="22609">MFIRTYEDSDEESWVRCRVLSFLNTAYYDNVLQKKEMYNHPAIELVAVIDGQVVGLIDIEYENEPGTVCTAHDERGGMIWHIAVHPDYQRNGIGERLLEAAVKKARDNYLSYLEAWTRDDAWVQNWYRKMEFQEMSSYYHLYFEGKETEHLRHNNPAVNPVSVFAHYTGDDIESFKTLQRKHKCVCYVRNI</sequence>
<reference evidence="3" key="1">
    <citation type="journal article" date="2019" name="Int. J. Syst. Evol. Microbiol.">
        <title>The Global Catalogue of Microorganisms (GCM) 10K type strain sequencing project: providing services to taxonomists for standard genome sequencing and annotation.</title>
        <authorList>
            <consortium name="The Broad Institute Genomics Platform"/>
            <consortium name="The Broad Institute Genome Sequencing Center for Infectious Disease"/>
            <person name="Wu L."/>
            <person name="Ma J."/>
        </authorList>
    </citation>
    <scope>NUCLEOTIDE SEQUENCE [LARGE SCALE GENOMIC DNA]</scope>
    <source>
        <strain evidence="3">KCTC 33575</strain>
    </source>
</reference>
<dbReference type="Pfam" id="PF00583">
    <property type="entry name" value="Acetyltransf_1"/>
    <property type="match status" value="1"/>
</dbReference>
<dbReference type="PROSITE" id="PS51186">
    <property type="entry name" value="GNAT"/>
    <property type="match status" value="1"/>
</dbReference>
<keyword evidence="2" id="KW-0012">Acyltransferase</keyword>
<evidence type="ECO:0000313" key="3">
    <source>
        <dbReference type="Proteomes" id="UP001597519"/>
    </source>
</evidence>
<dbReference type="InterPro" id="IPR016181">
    <property type="entry name" value="Acyl_CoA_acyltransferase"/>
</dbReference>
<keyword evidence="3" id="KW-1185">Reference proteome</keyword>
<dbReference type="Gene3D" id="3.40.630.30">
    <property type="match status" value="1"/>
</dbReference>
<dbReference type="InterPro" id="IPR050276">
    <property type="entry name" value="MshD_Acetyltransferase"/>
</dbReference>
<name>A0ABW5WWH3_9STAP</name>
<proteinExistence type="predicted"/>
<dbReference type="CDD" id="cd04301">
    <property type="entry name" value="NAT_SF"/>
    <property type="match status" value="1"/>
</dbReference>
<keyword evidence="2" id="KW-0808">Transferase</keyword>
<accession>A0ABW5WWH3</accession>
<dbReference type="SUPFAM" id="SSF55729">
    <property type="entry name" value="Acyl-CoA N-acyltransferases (Nat)"/>
    <property type="match status" value="1"/>
</dbReference>
<dbReference type="RefSeq" id="WP_377773282.1">
    <property type="nucleotide sequence ID" value="NZ_JBHUOQ010000001.1"/>
</dbReference>
<dbReference type="Proteomes" id="UP001597519">
    <property type="component" value="Unassembled WGS sequence"/>
</dbReference>
<evidence type="ECO:0000259" key="1">
    <source>
        <dbReference type="PROSITE" id="PS51186"/>
    </source>
</evidence>
<protein>
    <submittedName>
        <fullName evidence="2">GNAT family N-acetyltransferase</fullName>
        <ecNumber evidence="2">2.3.-.-</ecNumber>
    </submittedName>
</protein>
<dbReference type="GO" id="GO:0016746">
    <property type="term" value="F:acyltransferase activity"/>
    <property type="evidence" value="ECO:0007669"/>
    <property type="project" value="UniProtKB-KW"/>
</dbReference>
<feature type="domain" description="N-acetyltransferase" evidence="1">
    <location>
        <begin position="1"/>
        <end position="149"/>
    </location>
</feature>
<dbReference type="PANTHER" id="PTHR43617">
    <property type="entry name" value="L-AMINO ACID N-ACETYLTRANSFERASE"/>
    <property type="match status" value="1"/>
</dbReference>
<dbReference type="InterPro" id="IPR000182">
    <property type="entry name" value="GNAT_dom"/>
</dbReference>
<dbReference type="EMBL" id="JBHUOQ010000001">
    <property type="protein sequence ID" value="MFD2830393.1"/>
    <property type="molecule type" value="Genomic_DNA"/>
</dbReference>
<dbReference type="EC" id="2.3.-.-" evidence="2"/>